<protein>
    <submittedName>
        <fullName evidence="9">Transcriptional adapter 3-B-like</fullName>
    </submittedName>
</protein>
<proteinExistence type="inferred from homology"/>
<evidence type="ECO:0000256" key="2">
    <source>
        <dbReference type="ARBA" id="ARBA00005330"/>
    </source>
</evidence>
<evidence type="ECO:0000313" key="9">
    <source>
        <dbReference type="RefSeq" id="XP_022317967.1"/>
    </source>
</evidence>
<dbReference type="GO" id="GO:0000124">
    <property type="term" value="C:SAGA complex"/>
    <property type="evidence" value="ECO:0007669"/>
    <property type="project" value="TreeGrafter"/>
</dbReference>
<feature type="compositionally biased region" description="Low complexity" evidence="7">
    <location>
        <begin position="237"/>
        <end position="247"/>
    </location>
</feature>
<dbReference type="GO" id="GO:0003713">
    <property type="term" value="F:transcription coactivator activity"/>
    <property type="evidence" value="ECO:0007669"/>
    <property type="project" value="TreeGrafter"/>
</dbReference>
<dbReference type="GO" id="GO:0006357">
    <property type="term" value="P:regulation of transcription by RNA polymerase II"/>
    <property type="evidence" value="ECO:0007669"/>
    <property type="project" value="TreeGrafter"/>
</dbReference>
<dbReference type="KEGG" id="cvn:111121096"/>
<reference evidence="9" key="2">
    <citation type="submission" date="2025-08" db="UniProtKB">
        <authorList>
            <consortium name="RefSeq"/>
        </authorList>
    </citation>
    <scope>IDENTIFICATION</scope>
    <source>
        <tissue evidence="9">Whole sample</tissue>
    </source>
</reference>
<evidence type="ECO:0000256" key="7">
    <source>
        <dbReference type="SAM" id="MobiDB-lite"/>
    </source>
</evidence>
<gene>
    <name evidence="9" type="primary">LOC111121096</name>
</gene>
<name>A0A8B8CQ82_CRAVI</name>
<evidence type="ECO:0000256" key="4">
    <source>
        <dbReference type="ARBA" id="ARBA00023163"/>
    </source>
</evidence>
<dbReference type="PANTHER" id="PTHR13556">
    <property type="entry name" value="TRANSCRIPTIONAL ADAPTER 3-RELATED"/>
    <property type="match status" value="1"/>
</dbReference>
<keyword evidence="6" id="KW-0175">Coiled coil</keyword>
<dbReference type="InterPro" id="IPR019340">
    <property type="entry name" value="Histone_AcTrfase_su3"/>
</dbReference>
<keyword evidence="5" id="KW-0539">Nucleus</keyword>
<feature type="region of interest" description="Disordered" evidence="7">
    <location>
        <begin position="406"/>
        <end position="427"/>
    </location>
</feature>
<keyword evidence="8" id="KW-1185">Reference proteome</keyword>
<dbReference type="PANTHER" id="PTHR13556:SF2">
    <property type="entry name" value="TRANSCRIPTIONAL ADAPTER 3"/>
    <property type="match status" value="1"/>
</dbReference>
<feature type="coiled-coil region" evidence="6">
    <location>
        <begin position="370"/>
        <end position="406"/>
    </location>
</feature>
<feature type="compositionally biased region" description="Basic and acidic residues" evidence="7">
    <location>
        <begin position="418"/>
        <end position="427"/>
    </location>
</feature>
<dbReference type="GeneID" id="111121096"/>
<evidence type="ECO:0000256" key="3">
    <source>
        <dbReference type="ARBA" id="ARBA00023015"/>
    </source>
</evidence>
<organism evidence="8 9">
    <name type="scientific">Crassostrea virginica</name>
    <name type="common">Eastern oyster</name>
    <dbReference type="NCBI Taxonomy" id="6565"/>
    <lineage>
        <taxon>Eukaryota</taxon>
        <taxon>Metazoa</taxon>
        <taxon>Spiralia</taxon>
        <taxon>Lophotrochozoa</taxon>
        <taxon>Mollusca</taxon>
        <taxon>Bivalvia</taxon>
        <taxon>Autobranchia</taxon>
        <taxon>Pteriomorphia</taxon>
        <taxon>Ostreida</taxon>
        <taxon>Ostreoidea</taxon>
        <taxon>Ostreidae</taxon>
        <taxon>Crassostrea</taxon>
    </lineage>
</organism>
<comment type="similarity">
    <text evidence="2">Belongs to the NGG1 family.</text>
</comment>
<evidence type="ECO:0000313" key="8">
    <source>
        <dbReference type="Proteomes" id="UP000694844"/>
    </source>
</evidence>
<dbReference type="AlphaFoldDB" id="A0A8B8CQ82"/>
<dbReference type="RefSeq" id="XP_022317967.1">
    <property type="nucleotide sequence ID" value="XM_022462259.1"/>
</dbReference>
<feature type="region of interest" description="Disordered" evidence="7">
    <location>
        <begin position="219"/>
        <end position="265"/>
    </location>
</feature>
<accession>A0A8B8CQ82</accession>
<keyword evidence="3" id="KW-0805">Transcription regulation</keyword>
<sequence length="444" mass="50064">MKGKGKTANDKDCPLQFPDLEPVDHVTQCLKYSNILSRSEEDGIGIEELDAIQSDLETLLAAAGLRLKQLENEKQILVNWADKKDIKGFKSSKPETPVSGKRGKVIEDKPNKKFKASESGKGSHPTPPGPGRPKSKIAQTKAQELDFSADSPLDLPRLPKNDAVNRFWASVEPYCAEITNDDIKVLEDILTSHDEEADYFRVPPLGKHYAEKWAEEDLLEEQREGSKMTDKRRSQYNNNNNSMSNSNDATTLLKKAEQSNVEESPFGPLTQRLVSALIEENIMTPMDDTMNEITGGKESPDEAPAISPRVLAKQLNIGNPAHLEKRIRKELEEQGILDCEDKVEDNPDDEILTELRQKQQELKAVSHYVVSVTKTLLDKAKEEMKKQELKKKLATADAEVLEAYRKVQSTRQKKKTPTKKERDSAWKAIKEREAIKRQIEGKLK</sequence>
<feature type="compositionally biased region" description="Basic and acidic residues" evidence="7">
    <location>
        <begin position="104"/>
        <end position="118"/>
    </location>
</feature>
<feature type="compositionally biased region" description="Basic and acidic residues" evidence="7">
    <location>
        <begin position="219"/>
        <end position="233"/>
    </location>
</feature>
<keyword evidence="4" id="KW-0804">Transcription</keyword>
<dbReference type="GO" id="GO:0005634">
    <property type="term" value="C:nucleus"/>
    <property type="evidence" value="ECO:0007669"/>
    <property type="project" value="UniProtKB-SubCell"/>
</dbReference>
<evidence type="ECO:0000256" key="5">
    <source>
        <dbReference type="ARBA" id="ARBA00023242"/>
    </source>
</evidence>
<dbReference type="OrthoDB" id="1232at2759"/>
<reference evidence="8" key="1">
    <citation type="submission" date="2024-06" db="UniProtKB">
        <authorList>
            <consortium name="RefSeq"/>
        </authorList>
    </citation>
    <scope>NUCLEOTIDE SEQUENCE [LARGE SCALE GENOMIC DNA]</scope>
</reference>
<comment type="subcellular location">
    <subcellularLocation>
        <location evidence="1">Nucleus</location>
    </subcellularLocation>
</comment>
<evidence type="ECO:0000256" key="6">
    <source>
        <dbReference type="SAM" id="Coils"/>
    </source>
</evidence>
<dbReference type="Pfam" id="PF10198">
    <property type="entry name" value="Ada3"/>
    <property type="match status" value="1"/>
</dbReference>
<evidence type="ECO:0000256" key="1">
    <source>
        <dbReference type="ARBA" id="ARBA00004123"/>
    </source>
</evidence>
<dbReference type="Proteomes" id="UP000694844">
    <property type="component" value="Chromosome 1"/>
</dbReference>
<feature type="region of interest" description="Disordered" evidence="7">
    <location>
        <begin position="87"/>
        <end position="139"/>
    </location>
</feature>